<protein>
    <submittedName>
        <fullName evidence="3">Uncharacterized protein</fullName>
    </submittedName>
</protein>
<dbReference type="RefSeq" id="WP_046825385.1">
    <property type="nucleotide sequence ID" value="NZ_CAJPTF010000072.1"/>
</dbReference>
<reference evidence="2 5" key="2">
    <citation type="submission" date="2017-09" db="EMBL/GenBank/DDBJ databases">
        <title>Phase variable restriction modification systems are present in the genome sequences of periodontal pathogens Prevotella intermedia, Tannerella forsythia and Porphyromonas gingivalis.</title>
        <authorList>
            <person name="Haigh R.D."/>
            <person name="Crawford L."/>
            <person name="Ralph J."/>
            <person name="Wanford J."/>
            <person name="Vartoukian S.R."/>
            <person name="Hijazib K."/>
            <person name="Wade W."/>
            <person name="Oggioni M.R."/>
        </authorList>
    </citation>
    <scope>NUCLEOTIDE SEQUENCE [LARGE SCALE GENOMIC DNA]</scope>
    <source>
        <strain evidence="2 5">WW11663</strain>
    </source>
</reference>
<feature type="transmembrane region" description="Helical" evidence="1">
    <location>
        <begin position="6"/>
        <end position="22"/>
    </location>
</feature>
<reference evidence="3 4" key="1">
    <citation type="submission" date="2016-09" db="EMBL/GenBank/DDBJ databases">
        <authorList>
            <person name="Capua I."/>
            <person name="De Benedictis P."/>
            <person name="Joannis T."/>
            <person name="Lombin L.H."/>
            <person name="Cattoli G."/>
        </authorList>
    </citation>
    <scope>NUCLEOTIDE SEQUENCE [LARGE SCALE GENOMIC DNA]</scope>
    <source>
        <strain evidence="3 4">UB20</strain>
    </source>
</reference>
<evidence type="ECO:0000313" key="4">
    <source>
        <dbReference type="Proteomes" id="UP000182057"/>
    </source>
</evidence>
<evidence type="ECO:0000313" key="5">
    <source>
        <dbReference type="Proteomes" id="UP000219259"/>
    </source>
</evidence>
<evidence type="ECO:0000256" key="1">
    <source>
        <dbReference type="SAM" id="Phobius"/>
    </source>
</evidence>
<proteinExistence type="predicted"/>
<organism evidence="3 4">
    <name type="scientific">Tannerella forsythia</name>
    <name type="common">Bacteroides forsythus</name>
    <dbReference type="NCBI Taxonomy" id="28112"/>
    <lineage>
        <taxon>Bacteria</taxon>
        <taxon>Pseudomonadati</taxon>
        <taxon>Bacteroidota</taxon>
        <taxon>Bacteroidia</taxon>
        <taxon>Bacteroidales</taxon>
        <taxon>Tannerellaceae</taxon>
        <taxon>Tannerella</taxon>
    </lineage>
</organism>
<name>A0A1D3UV77_TANFO</name>
<keyword evidence="1" id="KW-1133">Transmembrane helix</keyword>
<dbReference type="OrthoDB" id="5397176at2"/>
<accession>A0A1D3UV77</accession>
<keyword evidence="1" id="KW-0472">Membrane</keyword>
<feature type="transmembrane region" description="Helical" evidence="1">
    <location>
        <begin position="54"/>
        <end position="75"/>
    </location>
</feature>
<dbReference type="AlphaFoldDB" id="A0A1D3UV77"/>
<dbReference type="EMBL" id="NSLJ01000005">
    <property type="protein sequence ID" value="PDP44623.1"/>
    <property type="molecule type" value="Genomic_DNA"/>
</dbReference>
<dbReference type="Proteomes" id="UP000182057">
    <property type="component" value="Unassembled WGS sequence"/>
</dbReference>
<keyword evidence="1" id="KW-0812">Transmembrane</keyword>
<dbReference type="EMBL" id="FMMM01000078">
    <property type="protein sequence ID" value="SCQ24156.1"/>
    <property type="molecule type" value="Genomic_DNA"/>
</dbReference>
<gene>
    <name evidence="2" type="ORF">CLI86_02940</name>
    <name evidence="3" type="ORF">TFUB20_02334</name>
</gene>
<sequence length="80" mass="9368">MNIAIVFVVTLAVNLLLGRYRIRYRKMSLMWWIIIHASLPLVIPLRIWLDTPDITIPLFIALAVIGQIIGSRIRWETDKR</sequence>
<dbReference type="Proteomes" id="UP000219259">
    <property type="component" value="Unassembled WGS sequence"/>
</dbReference>
<evidence type="ECO:0000313" key="2">
    <source>
        <dbReference type="EMBL" id="PDP44623.1"/>
    </source>
</evidence>
<evidence type="ECO:0000313" key="3">
    <source>
        <dbReference type="EMBL" id="SCQ24156.1"/>
    </source>
</evidence>
<feature type="transmembrane region" description="Helical" evidence="1">
    <location>
        <begin position="29"/>
        <end position="48"/>
    </location>
</feature>